<dbReference type="Gene3D" id="1.20.1530.20">
    <property type="match status" value="1"/>
</dbReference>
<dbReference type="EMBL" id="CAADRA010005487">
    <property type="protein sequence ID" value="VFT90455.1"/>
    <property type="molecule type" value="Genomic_DNA"/>
</dbReference>
<dbReference type="GO" id="GO:0016020">
    <property type="term" value="C:membrane"/>
    <property type="evidence" value="ECO:0007669"/>
    <property type="project" value="UniProtKB-SubCell"/>
</dbReference>
<feature type="transmembrane region" description="Helical" evidence="5">
    <location>
        <begin position="573"/>
        <end position="591"/>
    </location>
</feature>
<protein>
    <submittedName>
        <fullName evidence="8">Aste57867_13618 protein</fullName>
    </submittedName>
</protein>
<dbReference type="InterPro" id="IPR006153">
    <property type="entry name" value="Cation/H_exchanger_TM"/>
</dbReference>
<dbReference type="GO" id="GO:1902600">
    <property type="term" value="P:proton transmembrane transport"/>
    <property type="evidence" value="ECO:0007669"/>
    <property type="project" value="InterPro"/>
</dbReference>
<dbReference type="PANTHER" id="PTHR43021">
    <property type="entry name" value="NA(+)/H(+) ANTIPORTER-RELATED"/>
    <property type="match status" value="1"/>
</dbReference>
<comment type="subcellular location">
    <subcellularLocation>
        <location evidence="1">Membrane</location>
        <topology evidence="1">Multi-pass membrane protein</topology>
    </subcellularLocation>
</comment>
<evidence type="ECO:0000313" key="8">
    <source>
        <dbReference type="EMBL" id="VFT90455.1"/>
    </source>
</evidence>
<dbReference type="GO" id="GO:0015297">
    <property type="term" value="F:antiporter activity"/>
    <property type="evidence" value="ECO:0007669"/>
    <property type="project" value="InterPro"/>
</dbReference>
<sequence>MLKDAHHLSEIYCSIHLGANAIPRIRPSLKTQKKTPPPLPPRRSIVMTPSLYVFMAVLWGMLVQVSAVLKPEDIALTCTPLSKTQVTSPTPGYCGIDMLLGMEMIVPLSITSIDNVDTSCSLNNIPLSNVSLVQKDSKWKVRLGYTIQLGDPDSEAGSTQIQCVVTRTNATLANVSDTLPIAVYAYLPEIDSFSIVPPQIDAAATTRPPTKNKTNMNIAPTMYLGIGSAIQFAVSTKSLHDVKGTCMLQPLNQQITLEHSKGAYVIAAGDPFVGLDTLTYSCNVTDVAGNSAHSEGKVASHQVAIDGTLPIIESVFMVFSSEMPAKIGSMVTLTMKAQNLSSGYTGNCSVNGVGPFEVSEQADDKRGLYLVHYHVRSGDHDVAVNQTLPIECKLANAAKNSYFYSAQVVLNFAIDANAPTIKSTKLLFSSDNPAQEESVIEVQIVSSHEELPLSVHKEACKINGVSVVRSFLRSGVDTYQLTYIVGKNQAMWKPGKLPIDCVLQDGGGNTVVVDHFTDNNMLFAREMKPHEFDPTKDFGAYLPDGMSFLSFVIVSIASHTISNFCPFLGLPRITGYLATGIIAGPFALKLITTNEIGQMRFVDEVALAYIGLAAGSKLHWTDMRRKMRSILSVTLWLTLFEYVLGTLTIIVLANYLDFLQSTTSTECYAIAMLAGCMMIARSPSSALAVIEETGSQGHFTTFIFSVTVLCDIVVIVLFNVNNMITESFLSDKSVSFQSIMELVAQMGISIAVGILSGKFMSYIILWRTPRIRRKSRLHKVLQFLKQMVILLFGFSLFVLGHLCHPWLESLMCCMIAGATLYNWNHGSNREELNLLLKSMADFVYVGFFTLTGASLELDMLLKALVVSILLCLTRIFAIFLGAYIGGSLAHENPVHNRVSWMAYITQAGVTLGLAKKIQLLYPGWGSYFATMIVAVVICNQLIGPPLLRMVLRYVGDCREKENGKVDGLRALILGDDGRLLVVNSAKRRMKNCGWEPFSFCMNMKDVDDPVEMNMQIREAMKEHEPLDVVVVMMSSDVLNYRVIRNVAQICTKLKRVKILRIVVNVVGNDGGEEGAWSSRFANMPFNEDNGDAIDVIVVDRNEATDMLIELAACGKLINQKEILSPRADSEATETTSVIKVSLSSKMRQMMWV</sequence>
<evidence type="ECO:0000256" key="1">
    <source>
        <dbReference type="ARBA" id="ARBA00004141"/>
    </source>
</evidence>
<feature type="domain" description="Cation/H+ exchanger transmembrane" evidence="6">
    <location>
        <begin position="556"/>
        <end position="948"/>
    </location>
</feature>
<evidence type="ECO:0000313" key="7">
    <source>
        <dbReference type="EMBL" id="KAF0695578.1"/>
    </source>
</evidence>
<feature type="transmembrane region" description="Helical" evidence="5">
    <location>
        <begin position="668"/>
        <end position="690"/>
    </location>
</feature>
<evidence type="ECO:0000259" key="6">
    <source>
        <dbReference type="Pfam" id="PF00999"/>
    </source>
</evidence>
<dbReference type="OrthoDB" id="119067at2759"/>
<dbReference type="PANTHER" id="PTHR43021:SF2">
    <property type="entry name" value="CATION_H+ EXCHANGER DOMAIN-CONTAINING PROTEIN"/>
    <property type="match status" value="1"/>
</dbReference>
<organism evidence="8 9">
    <name type="scientific">Aphanomyces stellatus</name>
    <dbReference type="NCBI Taxonomy" id="120398"/>
    <lineage>
        <taxon>Eukaryota</taxon>
        <taxon>Sar</taxon>
        <taxon>Stramenopiles</taxon>
        <taxon>Oomycota</taxon>
        <taxon>Saprolegniomycetes</taxon>
        <taxon>Saprolegniales</taxon>
        <taxon>Verrucalvaceae</taxon>
        <taxon>Aphanomyces</taxon>
    </lineage>
</organism>
<feature type="transmembrane region" description="Helical" evidence="5">
    <location>
        <begin position="924"/>
        <end position="942"/>
    </location>
</feature>
<evidence type="ECO:0000256" key="5">
    <source>
        <dbReference type="SAM" id="Phobius"/>
    </source>
</evidence>
<evidence type="ECO:0000256" key="4">
    <source>
        <dbReference type="ARBA" id="ARBA00023136"/>
    </source>
</evidence>
<feature type="transmembrane region" description="Helical" evidence="5">
    <location>
        <begin position="744"/>
        <end position="768"/>
    </location>
</feature>
<dbReference type="AlphaFoldDB" id="A0A485KZB4"/>
<keyword evidence="4 5" id="KW-0472">Membrane</keyword>
<reference evidence="7" key="2">
    <citation type="submission" date="2019-06" db="EMBL/GenBank/DDBJ databases">
        <title>Genomics analysis of Aphanomyces spp. identifies a new class of oomycete effector associated with host adaptation.</title>
        <authorList>
            <person name="Gaulin E."/>
        </authorList>
    </citation>
    <scope>NUCLEOTIDE SEQUENCE</scope>
    <source>
        <strain evidence="7">CBS 578.67</strain>
    </source>
</reference>
<proteinExistence type="predicted"/>
<keyword evidence="9" id="KW-1185">Reference proteome</keyword>
<dbReference type="InterPro" id="IPR038770">
    <property type="entry name" value="Na+/solute_symporter_sf"/>
</dbReference>
<keyword evidence="2 5" id="KW-0812">Transmembrane</keyword>
<dbReference type="Pfam" id="PF00999">
    <property type="entry name" value="Na_H_Exchanger"/>
    <property type="match status" value="1"/>
</dbReference>
<dbReference type="EMBL" id="VJMH01005466">
    <property type="protein sequence ID" value="KAF0695578.1"/>
    <property type="molecule type" value="Genomic_DNA"/>
</dbReference>
<evidence type="ECO:0000256" key="2">
    <source>
        <dbReference type="ARBA" id="ARBA00022692"/>
    </source>
</evidence>
<name>A0A485KZB4_9STRA</name>
<evidence type="ECO:0000313" key="9">
    <source>
        <dbReference type="Proteomes" id="UP000332933"/>
    </source>
</evidence>
<gene>
    <name evidence="8" type="primary">Aste57867_13618</name>
    <name evidence="7" type="ORF">As57867_013568</name>
    <name evidence="8" type="ORF">ASTE57867_13618</name>
</gene>
<feature type="transmembrane region" description="Helical" evidence="5">
    <location>
        <begin position="780"/>
        <end position="800"/>
    </location>
</feature>
<evidence type="ECO:0000256" key="3">
    <source>
        <dbReference type="ARBA" id="ARBA00022989"/>
    </source>
</evidence>
<feature type="transmembrane region" description="Helical" evidence="5">
    <location>
        <begin position="835"/>
        <end position="855"/>
    </location>
</feature>
<feature type="transmembrane region" description="Helical" evidence="5">
    <location>
        <begin position="702"/>
        <end position="724"/>
    </location>
</feature>
<dbReference type="Proteomes" id="UP000332933">
    <property type="component" value="Unassembled WGS sequence"/>
</dbReference>
<keyword evidence="3 5" id="KW-1133">Transmembrane helix</keyword>
<feature type="transmembrane region" description="Helical" evidence="5">
    <location>
        <begin position="633"/>
        <end position="656"/>
    </location>
</feature>
<reference evidence="8 9" key="1">
    <citation type="submission" date="2019-03" db="EMBL/GenBank/DDBJ databases">
        <authorList>
            <person name="Gaulin E."/>
            <person name="Dumas B."/>
        </authorList>
    </citation>
    <scope>NUCLEOTIDE SEQUENCE [LARGE SCALE GENOMIC DNA]</scope>
    <source>
        <strain evidence="8">CBS 568.67</strain>
    </source>
</reference>
<feature type="transmembrane region" description="Helical" evidence="5">
    <location>
        <begin position="861"/>
        <end position="886"/>
    </location>
</feature>
<accession>A0A485KZB4</accession>